<feature type="non-terminal residue" evidence="1">
    <location>
        <position position="1"/>
    </location>
</feature>
<sequence length="11" mass="1420">TNRRRDKSLHH</sequence>
<dbReference type="EMBL" id="CAJVCH010518961">
    <property type="protein sequence ID" value="CAG7821717.1"/>
    <property type="molecule type" value="Genomic_DNA"/>
</dbReference>
<accession>A0A8J2KXR4</accession>
<keyword evidence="2" id="KW-1185">Reference proteome</keyword>
<evidence type="ECO:0000313" key="2">
    <source>
        <dbReference type="Proteomes" id="UP000708208"/>
    </source>
</evidence>
<comment type="caution">
    <text evidence="1">The sequence shown here is derived from an EMBL/GenBank/DDBJ whole genome shotgun (WGS) entry which is preliminary data.</text>
</comment>
<evidence type="ECO:0000313" key="1">
    <source>
        <dbReference type="EMBL" id="CAG7821717.1"/>
    </source>
</evidence>
<organism evidence="1 2">
    <name type="scientific">Allacma fusca</name>
    <dbReference type="NCBI Taxonomy" id="39272"/>
    <lineage>
        <taxon>Eukaryota</taxon>
        <taxon>Metazoa</taxon>
        <taxon>Ecdysozoa</taxon>
        <taxon>Arthropoda</taxon>
        <taxon>Hexapoda</taxon>
        <taxon>Collembola</taxon>
        <taxon>Symphypleona</taxon>
        <taxon>Sminthuridae</taxon>
        <taxon>Allacma</taxon>
    </lineage>
</organism>
<protein>
    <submittedName>
        <fullName evidence="1">Uncharacterized protein</fullName>
    </submittedName>
</protein>
<proteinExistence type="predicted"/>
<name>A0A8J2KXR4_9HEXA</name>
<gene>
    <name evidence="1" type="ORF">AFUS01_LOCUS32035</name>
</gene>
<reference evidence="1" key="1">
    <citation type="submission" date="2021-06" db="EMBL/GenBank/DDBJ databases">
        <authorList>
            <person name="Hodson N. C."/>
            <person name="Mongue J. A."/>
            <person name="Jaron S. K."/>
        </authorList>
    </citation>
    <scope>NUCLEOTIDE SEQUENCE</scope>
</reference>
<dbReference type="Proteomes" id="UP000708208">
    <property type="component" value="Unassembled WGS sequence"/>
</dbReference>